<dbReference type="InterPro" id="IPR039426">
    <property type="entry name" value="TonB-dep_rcpt-like"/>
</dbReference>
<name>A0ABW4VF46_9BACT</name>
<reference evidence="11" key="1">
    <citation type="journal article" date="2019" name="Int. J. Syst. Evol. Microbiol.">
        <title>The Global Catalogue of Microorganisms (GCM) 10K type strain sequencing project: providing services to taxonomists for standard genome sequencing and annotation.</title>
        <authorList>
            <consortium name="The Broad Institute Genomics Platform"/>
            <consortium name="The Broad Institute Genome Sequencing Center for Infectious Disease"/>
            <person name="Wu L."/>
            <person name="Ma J."/>
        </authorList>
    </citation>
    <scope>NUCLEOTIDE SEQUENCE [LARGE SCALE GENOMIC DNA]</scope>
    <source>
        <strain evidence="11">CGMCC 1.15180</strain>
    </source>
</reference>
<keyword evidence="5 7" id="KW-0472">Membrane</keyword>
<keyword evidence="3 7" id="KW-1134">Transmembrane beta strand</keyword>
<evidence type="ECO:0000259" key="9">
    <source>
        <dbReference type="Pfam" id="PF07715"/>
    </source>
</evidence>
<dbReference type="Gene3D" id="2.40.170.20">
    <property type="entry name" value="TonB-dependent receptor, beta-barrel domain"/>
    <property type="match status" value="1"/>
</dbReference>
<sequence length="1025" mass="113328">MKKIILICIGMLLLLPEGWAQQGVRGTVTDAQTGETMIGVSILVKGTSTGTTTDLEGKYSLPVNDPSAVLVFSFIGYQMEEITVGNRSVIDVSMAPDDHDLEEVVVVGYGVQKKKVLTGATVQVDGNDLQKLSTTDPMQALQGLAPGVQITSTSGQPGESMRVVIRGLGTIGNSNPLYVVDGVLTGDISYLNPADIASIDVLKDAASAAIYGSQAANGVILVTTRQGRKGEATRITYDSFYGVQNTPRKTNMLNSTEYATIINEATINSGNEPYFSQAEIAAMGTGTNWMDEMFVNNAVTQNHVLGLQGSSDNSVYSVSMSYTGQEGIVGGKDLSNFERYNIRLNTEHKLYDGLVTFGQHLTLSNRQNNGIGVGNQYNNSLRAAFNTSPFVPMYDEDGNFFDNSNSSWNPNEANPYAMMYYQNQNRNNTQRIMGDVYMVIEPIKNLKYRTSLGLDYYSFEGRSFTPSYQLSTYAFNPFTRVNQSMGKGRTVLFDNLLSYSFSLDGKHNFEAMVGSSMFQAQGSSMFAGNRDLIIPQLRYAWLSNATNVDGANISLGGGPTNPDHRMSYFGRLSYNYNETYLLNMTFRADGSSRFAKGNRFGYFPSISAGWILSNEPFMKDISPVMDFFKLRASWGQVGNQDIGFFQYTAPISIANTNYFFGPGEGTSGLTPGAYPSRLGNPDLLWETSEQTNIGFDSRFFQGRLSVNFDWYDKITRDWLIVAPILATAGANAPFINGGDVRNTGVELALSYEDNIGEFNYTIGINGAYNKNRVGNIPTRDGIIHGQPNQLFDNSMQFYRAQNGFPIGYFWGLETDGIFQSEEEVRNHRTGETILQPNAQPGDIRYVDRNGDGIINDADRTKIGDPNPNYTFGITFSANYKGFDISFLANGVAGNQIVQSYRNHSNPFANYTTAILDRWHGPGSSNTMPRVTEDARNWTNFSDIYIHDGDFLRISNITLGYDLGRLINHEKFSQVRIYTSVLNLYTFTKYEGMDPEIGYGSSFSSGVDLGYYPRPRTMMVGANIRF</sequence>
<evidence type="ECO:0000256" key="1">
    <source>
        <dbReference type="ARBA" id="ARBA00004571"/>
    </source>
</evidence>
<proteinExistence type="inferred from homology"/>
<organism evidence="10 11">
    <name type="scientific">Belliella marina</name>
    <dbReference type="NCBI Taxonomy" id="1644146"/>
    <lineage>
        <taxon>Bacteria</taxon>
        <taxon>Pseudomonadati</taxon>
        <taxon>Bacteroidota</taxon>
        <taxon>Cytophagia</taxon>
        <taxon>Cytophagales</taxon>
        <taxon>Cyclobacteriaceae</taxon>
        <taxon>Belliella</taxon>
    </lineage>
</organism>
<dbReference type="SUPFAM" id="SSF56935">
    <property type="entry name" value="Porins"/>
    <property type="match status" value="1"/>
</dbReference>
<protein>
    <submittedName>
        <fullName evidence="10">SusC/RagA family TonB-linked outer membrane protein</fullName>
    </submittedName>
</protein>
<comment type="similarity">
    <text evidence="7">Belongs to the TonB-dependent receptor family.</text>
</comment>
<dbReference type="RefSeq" id="WP_376882319.1">
    <property type="nucleotide sequence ID" value="NZ_JBHUHR010000001.1"/>
</dbReference>
<keyword evidence="11" id="KW-1185">Reference proteome</keyword>
<dbReference type="PROSITE" id="PS52016">
    <property type="entry name" value="TONB_DEPENDENT_REC_3"/>
    <property type="match status" value="1"/>
</dbReference>
<dbReference type="Pfam" id="PF13715">
    <property type="entry name" value="CarbopepD_reg_2"/>
    <property type="match status" value="1"/>
</dbReference>
<evidence type="ECO:0000256" key="5">
    <source>
        <dbReference type="ARBA" id="ARBA00023136"/>
    </source>
</evidence>
<keyword evidence="2 7" id="KW-0813">Transport</keyword>
<dbReference type="Proteomes" id="UP001597361">
    <property type="component" value="Unassembled WGS sequence"/>
</dbReference>
<keyword evidence="4 7" id="KW-0812">Transmembrane</keyword>
<dbReference type="InterPro" id="IPR023996">
    <property type="entry name" value="TonB-dep_OMP_SusC/RagA"/>
</dbReference>
<evidence type="ECO:0000256" key="8">
    <source>
        <dbReference type="SAM" id="SignalP"/>
    </source>
</evidence>
<comment type="subcellular location">
    <subcellularLocation>
        <location evidence="1 7">Cell outer membrane</location>
        <topology evidence="1 7">Multi-pass membrane protein</topology>
    </subcellularLocation>
</comment>
<accession>A0ABW4VF46</accession>
<evidence type="ECO:0000256" key="3">
    <source>
        <dbReference type="ARBA" id="ARBA00022452"/>
    </source>
</evidence>
<dbReference type="SUPFAM" id="SSF49464">
    <property type="entry name" value="Carboxypeptidase regulatory domain-like"/>
    <property type="match status" value="1"/>
</dbReference>
<keyword evidence="8" id="KW-0732">Signal</keyword>
<evidence type="ECO:0000256" key="7">
    <source>
        <dbReference type="PROSITE-ProRule" id="PRU01360"/>
    </source>
</evidence>
<dbReference type="InterPro" id="IPR012910">
    <property type="entry name" value="Plug_dom"/>
</dbReference>
<feature type="chain" id="PRO_5046558633" evidence="8">
    <location>
        <begin position="21"/>
        <end position="1025"/>
    </location>
</feature>
<dbReference type="NCBIfam" id="TIGR04057">
    <property type="entry name" value="SusC_RagA_signa"/>
    <property type="match status" value="1"/>
</dbReference>
<dbReference type="Gene3D" id="2.170.130.10">
    <property type="entry name" value="TonB-dependent receptor, plug domain"/>
    <property type="match status" value="1"/>
</dbReference>
<dbReference type="InterPro" id="IPR023997">
    <property type="entry name" value="TonB-dep_OMP_SusC/RagA_CS"/>
</dbReference>
<dbReference type="Gene3D" id="2.60.40.1120">
    <property type="entry name" value="Carboxypeptidase-like, regulatory domain"/>
    <property type="match status" value="1"/>
</dbReference>
<dbReference type="EMBL" id="JBHUHR010000001">
    <property type="protein sequence ID" value="MFD2033243.1"/>
    <property type="molecule type" value="Genomic_DNA"/>
</dbReference>
<dbReference type="InterPro" id="IPR036942">
    <property type="entry name" value="Beta-barrel_TonB_sf"/>
</dbReference>
<evidence type="ECO:0000313" key="10">
    <source>
        <dbReference type="EMBL" id="MFD2033243.1"/>
    </source>
</evidence>
<keyword evidence="6 7" id="KW-0998">Cell outer membrane</keyword>
<feature type="signal peptide" evidence="8">
    <location>
        <begin position="1"/>
        <end position="20"/>
    </location>
</feature>
<evidence type="ECO:0000256" key="6">
    <source>
        <dbReference type="ARBA" id="ARBA00023237"/>
    </source>
</evidence>
<comment type="caution">
    <text evidence="10">The sequence shown here is derived from an EMBL/GenBank/DDBJ whole genome shotgun (WGS) entry which is preliminary data.</text>
</comment>
<evidence type="ECO:0000256" key="4">
    <source>
        <dbReference type="ARBA" id="ARBA00022692"/>
    </source>
</evidence>
<evidence type="ECO:0000256" key="2">
    <source>
        <dbReference type="ARBA" id="ARBA00022448"/>
    </source>
</evidence>
<feature type="domain" description="TonB-dependent receptor plug" evidence="9">
    <location>
        <begin position="117"/>
        <end position="219"/>
    </location>
</feature>
<dbReference type="Pfam" id="PF07715">
    <property type="entry name" value="Plug"/>
    <property type="match status" value="1"/>
</dbReference>
<dbReference type="NCBIfam" id="TIGR04056">
    <property type="entry name" value="OMP_RagA_SusC"/>
    <property type="match status" value="1"/>
</dbReference>
<gene>
    <name evidence="10" type="ORF">ACFSKL_00490</name>
</gene>
<dbReference type="InterPro" id="IPR008969">
    <property type="entry name" value="CarboxyPept-like_regulatory"/>
</dbReference>
<evidence type="ECO:0000313" key="11">
    <source>
        <dbReference type="Proteomes" id="UP001597361"/>
    </source>
</evidence>
<dbReference type="InterPro" id="IPR037066">
    <property type="entry name" value="Plug_dom_sf"/>
</dbReference>